<feature type="compositionally biased region" description="Acidic residues" evidence="1">
    <location>
        <begin position="164"/>
        <end position="199"/>
    </location>
</feature>
<sequence>MSPTQGSRHQDAHNHHRRVIDTALKTIASPNWNKRSLAIDKIFTLLHDAPHLSKYHRAQICSLLAKHGDEADLEITEYAIKTVELAQAILQHEKPRTGSCARQAIEDLILDARDTLKIRCPEVGIPEDVMEPIRYVELKESRNVQDSVFEEGEDNGKYIPAGEDGSEDEDDESDSDDDDEEQEEDSSDDCDEEDQDENSNQDGQHEHQEVSSPSSTCSTTPSNPMDISTNLSFLALTTTPFSPSQCASSPISHLNNFLPSPYTLLHTPPLSEVSDFAFDVEPQDVHLLGLILTLVLRDREGMQRTILRFARRKGVSDIQIAEMVRGAFVPRRKVENGEGEGETGRKRRRVEEEQEERVEGDISIKLCKQDIAAGLDGAPSALQ</sequence>
<evidence type="ECO:0000256" key="1">
    <source>
        <dbReference type="SAM" id="MobiDB-lite"/>
    </source>
</evidence>
<evidence type="ECO:0000313" key="2">
    <source>
        <dbReference type="EMBL" id="KIN04963.1"/>
    </source>
</evidence>
<dbReference type="AlphaFoldDB" id="A0A0C3DSC0"/>
<accession>A0A0C3DSC0</accession>
<dbReference type="InParanoid" id="A0A0C3DSC0"/>
<feature type="compositionally biased region" description="Low complexity" evidence="1">
    <location>
        <begin position="211"/>
        <end position="224"/>
    </location>
</feature>
<feature type="region of interest" description="Disordered" evidence="1">
    <location>
        <begin position="145"/>
        <end position="224"/>
    </location>
</feature>
<dbReference type="EMBL" id="KN832872">
    <property type="protein sequence ID" value="KIN04963.1"/>
    <property type="molecule type" value="Genomic_DNA"/>
</dbReference>
<reference evidence="3" key="2">
    <citation type="submission" date="2015-01" db="EMBL/GenBank/DDBJ databases">
        <title>Evolutionary Origins and Diversification of the Mycorrhizal Mutualists.</title>
        <authorList>
            <consortium name="DOE Joint Genome Institute"/>
            <consortium name="Mycorrhizal Genomics Consortium"/>
            <person name="Kohler A."/>
            <person name="Kuo A."/>
            <person name="Nagy L.G."/>
            <person name="Floudas D."/>
            <person name="Copeland A."/>
            <person name="Barry K.W."/>
            <person name="Cichocki N."/>
            <person name="Veneault-Fourrey C."/>
            <person name="LaButti K."/>
            <person name="Lindquist E.A."/>
            <person name="Lipzen A."/>
            <person name="Lundell T."/>
            <person name="Morin E."/>
            <person name="Murat C."/>
            <person name="Riley R."/>
            <person name="Ohm R."/>
            <person name="Sun H."/>
            <person name="Tunlid A."/>
            <person name="Henrissat B."/>
            <person name="Grigoriev I.V."/>
            <person name="Hibbett D.S."/>
            <person name="Martin F."/>
        </authorList>
    </citation>
    <scope>NUCLEOTIDE SEQUENCE [LARGE SCALE GENOMIC DNA]</scope>
    <source>
        <strain evidence="3">Zn</strain>
    </source>
</reference>
<evidence type="ECO:0000313" key="3">
    <source>
        <dbReference type="Proteomes" id="UP000054321"/>
    </source>
</evidence>
<protein>
    <submittedName>
        <fullName evidence="2">Uncharacterized protein</fullName>
    </submittedName>
</protein>
<gene>
    <name evidence="2" type="ORF">OIDMADRAFT_25571</name>
</gene>
<name>A0A0C3DSC0_OIDMZ</name>
<proteinExistence type="predicted"/>
<dbReference type="InterPro" id="IPR016024">
    <property type="entry name" value="ARM-type_fold"/>
</dbReference>
<dbReference type="SUPFAM" id="SSF48371">
    <property type="entry name" value="ARM repeat"/>
    <property type="match status" value="1"/>
</dbReference>
<reference evidence="2 3" key="1">
    <citation type="submission" date="2014-04" db="EMBL/GenBank/DDBJ databases">
        <authorList>
            <consortium name="DOE Joint Genome Institute"/>
            <person name="Kuo A."/>
            <person name="Martino E."/>
            <person name="Perotto S."/>
            <person name="Kohler A."/>
            <person name="Nagy L.G."/>
            <person name="Floudas D."/>
            <person name="Copeland A."/>
            <person name="Barry K.W."/>
            <person name="Cichocki N."/>
            <person name="Veneault-Fourrey C."/>
            <person name="LaButti K."/>
            <person name="Lindquist E.A."/>
            <person name="Lipzen A."/>
            <person name="Lundell T."/>
            <person name="Morin E."/>
            <person name="Murat C."/>
            <person name="Sun H."/>
            <person name="Tunlid A."/>
            <person name="Henrissat B."/>
            <person name="Grigoriev I.V."/>
            <person name="Hibbett D.S."/>
            <person name="Martin F."/>
            <person name="Nordberg H.P."/>
            <person name="Cantor M.N."/>
            <person name="Hua S.X."/>
        </authorList>
    </citation>
    <scope>NUCLEOTIDE SEQUENCE [LARGE SCALE GENOMIC DNA]</scope>
    <source>
        <strain evidence="2 3">Zn</strain>
    </source>
</reference>
<keyword evidence="3" id="KW-1185">Reference proteome</keyword>
<organism evidence="2 3">
    <name type="scientific">Oidiodendron maius (strain Zn)</name>
    <dbReference type="NCBI Taxonomy" id="913774"/>
    <lineage>
        <taxon>Eukaryota</taxon>
        <taxon>Fungi</taxon>
        <taxon>Dikarya</taxon>
        <taxon>Ascomycota</taxon>
        <taxon>Pezizomycotina</taxon>
        <taxon>Leotiomycetes</taxon>
        <taxon>Leotiomycetes incertae sedis</taxon>
        <taxon>Myxotrichaceae</taxon>
        <taxon>Oidiodendron</taxon>
    </lineage>
</organism>
<dbReference type="Proteomes" id="UP000054321">
    <property type="component" value="Unassembled WGS sequence"/>
</dbReference>
<dbReference type="HOGENOM" id="CLU_721794_0_0_1"/>
<feature type="region of interest" description="Disordered" evidence="1">
    <location>
        <begin position="334"/>
        <end position="360"/>
    </location>
</feature>